<feature type="chain" id="PRO_5020999879" evidence="1">
    <location>
        <begin position="33"/>
        <end position="179"/>
    </location>
</feature>
<feature type="signal peptide" evidence="1">
    <location>
        <begin position="1"/>
        <end position="32"/>
    </location>
</feature>
<protein>
    <submittedName>
        <fullName evidence="2">Uncharacterized protein DUF1569</fullName>
    </submittedName>
</protein>
<organism evidence="2 3">
    <name type="scientific">Rivibacter subsaxonicus</name>
    <dbReference type="NCBI Taxonomy" id="457575"/>
    <lineage>
        <taxon>Bacteria</taxon>
        <taxon>Pseudomonadati</taxon>
        <taxon>Pseudomonadota</taxon>
        <taxon>Betaproteobacteria</taxon>
        <taxon>Burkholderiales</taxon>
        <taxon>Rivibacter</taxon>
    </lineage>
</organism>
<dbReference type="AlphaFoldDB" id="A0A4Q7VV45"/>
<reference evidence="2 3" key="1">
    <citation type="submission" date="2019-02" db="EMBL/GenBank/DDBJ databases">
        <title>Genomic Encyclopedia of Type Strains, Phase IV (KMG-IV): sequencing the most valuable type-strain genomes for metagenomic binning, comparative biology and taxonomic classification.</title>
        <authorList>
            <person name="Goeker M."/>
        </authorList>
    </citation>
    <scope>NUCLEOTIDE SEQUENCE [LARGE SCALE GENOMIC DNA]</scope>
    <source>
        <strain evidence="2 3">DSM 19570</strain>
    </source>
</reference>
<accession>A0A4Q7VV45</accession>
<dbReference type="PROSITE" id="PS51318">
    <property type="entry name" value="TAT"/>
    <property type="match status" value="1"/>
</dbReference>
<dbReference type="Pfam" id="PF07606">
    <property type="entry name" value="DUF1569"/>
    <property type="match status" value="1"/>
</dbReference>
<dbReference type="InterPro" id="IPR006311">
    <property type="entry name" value="TAT_signal"/>
</dbReference>
<dbReference type="RefSeq" id="WP_130430968.1">
    <property type="nucleotide sequence ID" value="NZ_SHKP01000005.1"/>
</dbReference>
<evidence type="ECO:0000313" key="3">
    <source>
        <dbReference type="Proteomes" id="UP000293671"/>
    </source>
</evidence>
<evidence type="ECO:0000256" key="1">
    <source>
        <dbReference type="SAM" id="SignalP"/>
    </source>
</evidence>
<name>A0A4Q7VV45_9BURK</name>
<comment type="caution">
    <text evidence="2">The sequence shown here is derived from an EMBL/GenBank/DDBJ whole genome shotgun (WGS) entry which is preliminary data.</text>
</comment>
<dbReference type="InterPro" id="IPR011463">
    <property type="entry name" value="DUF1569"/>
</dbReference>
<keyword evidence="3" id="KW-1185">Reference proteome</keyword>
<sequence length="179" mass="19093">MSQLHQYQRRRLLGVAALLPLTGLAGCAPAEAVRDFPTLASAQAAIERASAGGLKSSGAWTLAQVLTHAAQSIEFSMSGFPELKPELFRATLGRAAFAFFDARGAMRHALDEPIPGAPELNPQTALPAAAARCLDSLRRFEAHTGALAPHFAYGALDKAQYTRAHLMHLANHWTEIGPA</sequence>
<dbReference type="Proteomes" id="UP000293671">
    <property type="component" value="Unassembled WGS sequence"/>
</dbReference>
<dbReference type="OrthoDB" id="336237at2"/>
<dbReference type="Gene3D" id="1.20.120.450">
    <property type="entry name" value="dinb family like domain"/>
    <property type="match status" value="1"/>
</dbReference>
<gene>
    <name evidence="2" type="ORF">EV670_1211</name>
</gene>
<dbReference type="EMBL" id="SHKP01000005">
    <property type="protein sequence ID" value="RZU00511.1"/>
    <property type="molecule type" value="Genomic_DNA"/>
</dbReference>
<keyword evidence="1" id="KW-0732">Signal</keyword>
<proteinExistence type="predicted"/>
<dbReference type="InterPro" id="IPR034660">
    <property type="entry name" value="DinB/YfiT-like"/>
</dbReference>
<evidence type="ECO:0000313" key="2">
    <source>
        <dbReference type="EMBL" id="RZU00511.1"/>
    </source>
</evidence>